<evidence type="ECO:0000313" key="2">
    <source>
        <dbReference type="EMBL" id="AVH60024.1"/>
    </source>
</evidence>
<proteinExistence type="predicted"/>
<dbReference type="Proteomes" id="UP000238413">
    <property type="component" value="Chromosome"/>
</dbReference>
<keyword evidence="3" id="KW-1185">Reference proteome</keyword>
<name>A0ABM6SZA9_9ACTN</name>
<organism evidence="2 3">
    <name type="scientific">Streptomyces dengpaensis</name>
    <dbReference type="NCBI Taxonomy" id="2049881"/>
    <lineage>
        <taxon>Bacteria</taxon>
        <taxon>Bacillati</taxon>
        <taxon>Actinomycetota</taxon>
        <taxon>Actinomycetes</taxon>
        <taxon>Kitasatosporales</taxon>
        <taxon>Streptomycetaceae</taxon>
        <taxon>Streptomyces</taxon>
    </lineage>
</organism>
<dbReference type="Gene3D" id="3.90.75.20">
    <property type="match status" value="1"/>
</dbReference>
<dbReference type="EMBL" id="CP026652">
    <property type="protein sequence ID" value="AVH60024.1"/>
    <property type="molecule type" value="Genomic_DNA"/>
</dbReference>
<gene>
    <name evidence="2" type="ORF">C4B68_34300</name>
</gene>
<dbReference type="Pfam" id="PF13392">
    <property type="entry name" value="HNH_3"/>
    <property type="match status" value="1"/>
</dbReference>
<accession>A0ABM6SZA9</accession>
<dbReference type="InterPro" id="IPR044925">
    <property type="entry name" value="His-Me_finger_sf"/>
</dbReference>
<feature type="domain" description="HNH nuclease" evidence="1">
    <location>
        <begin position="29"/>
        <end position="64"/>
    </location>
</feature>
<dbReference type="SUPFAM" id="SSF54060">
    <property type="entry name" value="His-Me finger endonucleases"/>
    <property type="match status" value="1"/>
</dbReference>
<sequence>MEGRYVTKAGYIRVRRPDAVGDNLWVLEHRLVMERHLGRLLRPDENVHHKNGDKQDNRLENLELWVKFQPNGQRVEDMLAWAHEVIARYGS</sequence>
<evidence type="ECO:0000259" key="1">
    <source>
        <dbReference type="Pfam" id="PF13392"/>
    </source>
</evidence>
<reference evidence="2 3" key="1">
    <citation type="submission" date="2018-02" db="EMBL/GenBank/DDBJ databases">
        <title>Complete genome sequence of Streptomyces dengpaensis, the producer of angucyclines.</title>
        <authorList>
            <person name="Yumei L."/>
        </authorList>
    </citation>
    <scope>NUCLEOTIDE SEQUENCE [LARGE SCALE GENOMIC DNA]</scope>
    <source>
        <strain evidence="2 3">XZHG99</strain>
    </source>
</reference>
<evidence type="ECO:0000313" key="3">
    <source>
        <dbReference type="Proteomes" id="UP000238413"/>
    </source>
</evidence>
<protein>
    <recommendedName>
        <fullName evidence="1">HNH nuclease domain-containing protein</fullName>
    </recommendedName>
</protein>
<dbReference type="InterPro" id="IPR003615">
    <property type="entry name" value="HNH_nuc"/>
</dbReference>